<accession>A0A2Z4LX64</accession>
<dbReference type="KEGG" id="spon:HME9304_03339"/>
<reference evidence="2 3" key="1">
    <citation type="submission" date="2018-06" db="EMBL/GenBank/DDBJ databases">
        <title>Spongiibacterium sp. HME9304 Genome sequencing and assembly.</title>
        <authorList>
            <person name="Kang H."/>
            <person name="Kim H."/>
            <person name="Joh K."/>
        </authorList>
    </citation>
    <scope>NUCLEOTIDE SEQUENCE [LARGE SCALE GENOMIC DNA]</scope>
    <source>
        <strain evidence="2 3">HME9304</strain>
    </source>
</reference>
<evidence type="ECO:0000313" key="3">
    <source>
        <dbReference type="Proteomes" id="UP000248536"/>
    </source>
</evidence>
<evidence type="ECO:0008006" key="4">
    <source>
        <dbReference type="Google" id="ProtNLM"/>
    </source>
</evidence>
<protein>
    <recommendedName>
        <fullName evidence="4">SMP-30/Gluconolactonase/LRE-like region domain-containing protein</fullName>
    </recommendedName>
</protein>
<evidence type="ECO:0000313" key="2">
    <source>
        <dbReference type="EMBL" id="AWX46306.1"/>
    </source>
</evidence>
<dbReference type="SUPFAM" id="SSF101898">
    <property type="entry name" value="NHL repeat"/>
    <property type="match status" value="1"/>
</dbReference>
<evidence type="ECO:0000256" key="1">
    <source>
        <dbReference type="SAM" id="SignalP"/>
    </source>
</evidence>
<dbReference type="OrthoDB" id="1156241at2"/>
<dbReference type="Proteomes" id="UP000248536">
    <property type="component" value="Chromosome"/>
</dbReference>
<organism evidence="2 3">
    <name type="scientific">Flagellimonas maritima</name>
    <dbReference type="NCBI Taxonomy" id="1383885"/>
    <lineage>
        <taxon>Bacteria</taxon>
        <taxon>Pseudomonadati</taxon>
        <taxon>Bacteroidota</taxon>
        <taxon>Flavobacteriia</taxon>
        <taxon>Flavobacteriales</taxon>
        <taxon>Flavobacteriaceae</taxon>
        <taxon>Flagellimonas</taxon>
    </lineage>
</organism>
<dbReference type="AlphaFoldDB" id="A0A2Z4LX64"/>
<dbReference type="PROSITE" id="PS51257">
    <property type="entry name" value="PROKAR_LIPOPROTEIN"/>
    <property type="match status" value="1"/>
</dbReference>
<dbReference type="EMBL" id="CP030104">
    <property type="protein sequence ID" value="AWX46306.1"/>
    <property type="molecule type" value="Genomic_DNA"/>
</dbReference>
<keyword evidence="3" id="KW-1185">Reference proteome</keyword>
<name>A0A2Z4LX64_9FLAO</name>
<proteinExistence type="predicted"/>
<feature type="chain" id="PRO_5016306376" description="SMP-30/Gluconolactonase/LRE-like region domain-containing protein" evidence="1">
    <location>
        <begin position="27"/>
        <end position="312"/>
    </location>
</feature>
<keyword evidence="1" id="KW-0732">Signal</keyword>
<dbReference type="Gene3D" id="2.120.10.30">
    <property type="entry name" value="TolB, C-terminal domain"/>
    <property type="match status" value="1"/>
</dbReference>
<gene>
    <name evidence="2" type="ORF">HME9304_03339</name>
</gene>
<sequence>MKTGKLLLKSGLALACLALFTLTSCIDDFDGGGPKPKKVITLFGSDFPANDGLHVNGKGTVFASNFGKFDSVKQKYSGTKVFKIKRNGSISVKASGFEAPMGGVQDSKGNFYFNNENNDDGISGVLVKIAPDGTSSQVGEIAGWPSGLAIDDYDTIYVANFNASTIHKVSPDGVISLLATDNRLFGCVGIDVDKEGNIITSNFYNANILKVTPQGEVSLIANIPDTTFGFAIGYMTILDDYIYATGINENVIYKVSFDGTSEIFAGTGENSTTDGLLNEATFSQPNGIAADEKRKILYISQFDEPGLRMIKL</sequence>
<feature type="signal peptide" evidence="1">
    <location>
        <begin position="1"/>
        <end position="26"/>
    </location>
</feature>
<dbReference type="InterPro" id="IPR011042">
    <property type="entry name" value="6-blade_b-propeller_TolB-like"/>
</dbReference>
<dbReference type="RefSeq" id="WP_112379602.1">
    <property type="nucleotide sequence ID" value="NZ_CP030104.1"/>
</dbReference>